<reference evidence="2" key="1">
    <citation type="journal article" date="2019" name="Int. J. Syst. Evol. Microbiol.">
        <title>The Global Catalogue of Microorganisms (GCM) 10K type strain sequencing project: providing services to taxonomists for standard genome sequencing and annotation.</title>
        <authorList>
            <consortium name="The Broad Institute Genomics Platform"/>
            <consortium name="The Broad Institute Genome Sequencing Center for Infectious Disease"/>
            <person name="Wu L."/>
            <person name="Ma J."/>
        </authorList>
    </citation>
    <scope>NUCLEOTIDE SEQUENCE [LARGE SCALE GENOMIC DNA]</scope>
    <source>
        <strain evidence="2">JCM 16601</strain>
    </source>
</reference>
<sequence length="267" mass="29143">MVSTTTSAIKQTINGQVNNINVTLSAITSFKVLSADDSLYYMEVTYKGVNMKMDLPTGQVSFDSQKKDSTDVMSSILGGIVDKPFTATFTKSGRVHSVENLENMISSVLDGFRQVQGTQKEQIKARFMQSFGSRSVKGNLEMSTAVLPETPVAKNDKWSKHTILQSTMNANVETVYQLINVTPTSYLIHGEGTIVTIPGEPGTSPMKYDMKGTMVSDIKVDKATGWITESKTRQNINGTMTIKDNPDTPGGITFPVSMTGETIITDR</sequence>
<evidence type="ECO:0000313" key="1">
    <source>
        <dbReference type="EMBL" id="GAA3988284.1"/>
    </source>
</evidence>
<dbReference type="InterPro" id="IPR046230">
    <property type="entry name" value="DUF6263"/>
</dbReference>
<comment type="caution">
    <text evidence="1">The sequence shown here is derived from an EMBL/GenBank/DDBJ whole genome shotgun (WGS) entry which is preliminary data.</text>
</comment>
<organism evidence="1 2">
    <name type="scientific">Mucilaginibacter dorajii</name>
    <dbReference type="NCBI Taxonomy" id="692994"/>
    <lineage>
        <taxon>Bacteria</taxon>
        <taxon>Pseudomonadati</taxon>
        <taxon>Bacteroidota</taxon>
        <taxon>Sphingobacteriia</taxon>
        <taxon>Sphingobacteriales</taxon>
        <taxon>Sphingobacteriaceae</taxon>
        <taxon>Mucilaginibacter</taxon>
    </lineage>
</organism>
<evidence type="ECO:0000313" key="2">
    <source>
        <dbReference type="Proteomes" id="UP001500742"/>
    </source>
</evidence>
<protein>
    <submittedName>
        <fullName evidence="1">Uncharacterized protein</fullName>
    </submittedName>
</protein>
<proteinExistence type="predicted"/>
<keyword evidence="2" id="KW-1185">Reference proteome</keyword>
<gene>
    <name evidence="1" type="ORF">GCM10022210_46430</name>
</gene>
<dbReference type="EMBL" id="BAAAZC010000030">
    <property type="protein sequence ID" value="GAA3988284.1"/>
    <property type="molecule type" value="Genomic_DNA"/>
</dbReference>
<dbReference type="Pfam" id="PF19777">
    <property type="entry name" value="DUF6263"/>
    <property type="match status" value="1"/>
</dbReference>
<accession>A0ABP7QUG0</accession>
<dbReference type="Proteomes" id="UP001500742">
    <property type="component" value="Unassembled WGS sequence"/>
</dbReference>
<name>A0ABP7QUG0_9SPHI</name>